<accession>A0A0R3T8W9</accession>
<feature type="compositionally biased region" description="Low complexity" evidence="1">
    <location>
        <begin position="44"/>
        <end position="59"/>
    </location>
</feature>
<proteinExistence type="predicted"/>
<reference evidence="2 3" key="2">
    <citation type="submission" date="2018-11" db="EMBL/GenBank/DDBJ databases">
        <authorList>
            <consortium name="Pathogen Informatics"/>
        </authorList>
    </citation>
    <scope>NUCLEOTIDE SEQUENCE [LARGE SCALE GENOMIC DNA]</scope>
</reference>
<feature type="compositionally biased region" description="Low complexity" evidence="1">
    <location>
        <begin position="103"/>
        <end position="122"/>
    </location>
</feature>
<sequence length="146" mass="15104">MHYILTRANLPPVTDGGSFADLPPVHPTSVNTLTSLPPGGPFNSATIGGTSGAATITASHLTRSRGSMGAADRPQSSTMSSMTSSSYGGHRRPLSLAEAPLISAPHTGSTSATATPSTPSTSFFRTLPSSKKKKNNRKVLKPPIQY</sequence>
<evidence type="ECO:0000313" key="4">
    <source>
        <dbReference type="WBParaSite" id="HNAJ_0000350801-mRNA-1"/>
    </source>
</evidence>
<feature type="region of interest" description="Disordered" evidence="1">
    <location>
        <begin position="30"/>
        <end position="146"/>
    </location>
</feature>
<dbReference type="Proteomes" id="UP000278807">
    <property type="component" value="Unassembled WGS sequence"/>
</dbReference>
<reference evidence="4" key="1">
    <citation type="submission" date="2017-02" db="UniProtKB">
        <authorList>
            <consortium name="WormBaseParasite"/>
        </authorList>
    </citation>
    <scope>IDENTIFICATION</scope>
</reference>
<dbReference type="STRING" id="102285.A0A0R3T8W9"/>
<dbReference type="OrthoDB" id="10554863at2759"/>
<evidence type="ECO:0000313" key="3">
    <source>
        <dbReference type="Proteomes" id="UP000278807"/>
    </source>
</evidence>
<feature type="compositionally biased region" description="Low complexity" evidence="1">
    <location>
        <begin position="76"/>
        <end position="86"/>
    </location>
</feature>
<evidence type="ECO:0000256" key="1">
    <source>
        <dbReference type="SAM" id="MobiDB-lite"/>
    </source>
</evidence>
<gene>
    <name evidence="2" type="ORF">HNAJ_LOCUS3506</name>
</gene>
<feature type="compositionally biased region" description="Basic residues" evidence="1">
    <location>
        <begin position="130"/>
        <end position="140"/>
    </location>
</feature>
<name>A0A0R3T8W9_RODNA</name>
<dbReference type="EMBL" id="UZAE01002075">
    <property type="protein sequence ID" value="VDN99365.1"/>
    <property type="molecule type" value="Genomic_DNA"/>
</dbReference>
<evidence type="ECO:0000313" key="2">
    <source>
        <dbReference type="EMBL" id="VDN99365.1"/>
    </source>
</evidence>
<organism evidence="4">
    <name type="scientific">Rodentolepis nana</name>
    <name type="common">Dwarf tapeworm</name>
    <name type="synonym">Hymenolepis nana</name>
    <dbReference type="NCBI Taxonomy" id="102285"/>
    <lineage>
        <taxon>Eukaryota</taxon>
        <taxon>Metazoa</taxon>
        <taxon>Spiralia</taxon>
        <taxon>Lophotrochozoa</taxon>
        <taxon>Platyhelminthes</taxon>
        <taxon>Cestoda</taxon>
        <taxon>Eucestoda</taxon>
        <taxon>Cyclophyllidea</taxon>
        <taxon>Hymenolepididae</taxon>
        <taxon>Rodentolepis</taxon>
    </lineage>
</organism>
<dbReference type="WBParaSite" id="HNAJ_0000350801-mRNA-1">
    <property type="protein sequence ID" value="HNAJ_0000350801-mRNA-1"/>
    <property type="gene ID" value="HNAJ_0000350801"/>
</dbReference>
<protein>
    <submittedName>
        <fullName evidence="4">Protein-tyrosine-phosphatase</fullName>
    </submittedName>
</protein>
<dbReference type="AlphaFoldDB" id="A0A0R3T8W9"/>
<keyword evidence="3" id="KW-1185">Reference proteome</keyword>